<keyword evidence="2" id="KW-1185">Reference proteome</keyword>
<reference evidence="1 2" key="1">
    <citation type="submission" date="2015-07" db="EMBL/GenBank/DDBJ databases">
        <title>The genome of Dufourea novaeangliae.</title>
        <authorList>
            <person name="Pan H."/>
            <person name="Kapheim K."/>
        </authorList>
    </citation>
    <scope>NUCLEOTIDE SEQUENCE [LARGE SCALE GENOMIC DNA]</scope>
    <source>
        <strain evidence="1">0120121106</strain>
        <tissue evidence="1">Whole body</tissue>
    </source>
</reference>
<evidence type="ECO:0000313" key="2">
    <source>
        <dbReference type="Proteomes" id="UP000076502"/>
    </source>
</evidence>
<evidence type="ECO:0000313" key="1">
    <source>
        <dbReference type="EMBL" id="KZC13756.1"/>
    </source>
</evidence>
<dbReference type="AlphaFoldDB" id="A0A154PPD8"/>
<dbReference type="EMBL" id="KQ435011">
    <property type="protein sequence ID" value="KZC13756.1"/>
    <property type="molecule type" value="Genomic_DNA"/>
</dbReference>
<organism evidence="1 2">
    <name type="scientific">Dufourea novaeangliae</name>
    <name type="common">Sweat bee</name>
    <dbReference type="NCBI Taxonomy" id="178035"/>
    <lineage>
        <taxon>Eukaryota</taxon>
        <taxon>Metazoa</taxon>
        <taxon>Ecdysozoa</taxon>
        <taxon>Arthropoda</taxon>
        <taxon>Hexapoda</taxon>
        <taxon>Insecta</taxon>
        <taxon>Pterygota</taxon>
        <taxon>Neoptera</taxon>
        <taxon>Endopterygota</taxon>
        <taxon>Hymenoptera</taxon>
        <taxon>Apocrita</taxon>
        <taxon>Aculeata</taxon>
        <taxon>Apoidea</taxon>
        <taxon>Anthophila</taxon>
        <taxon>Halictidae</taxon>
        <taxon>Rophitinae</taxon>
        <taxon>Dufourea</taxon>
    </lineage>
</organism>
<sequence length="190" mass="21263">MGGVDCRCVLHSDARSRPYASDARIVELGSTTTTSWLPPLYSTVSATQAYFASIRNSPLRKFTCSVETCVSRSVYRAWASTDEMVYGRVESMPLVIAGKPEFDATEDVSRPESVQQNQEGNNHFPPRFTTEEITFLRSLDRAELPNSEDSTRNAIKQPPIARKRVSWFLPPPMDLLEVPQSSMISAEPDE</sequence>
<accession>A0A154PPD8</accession>
<gene>
    <name evidence="1" type="ORF">WN55_06052</name>
</gene>
<protein>
    <submittedName>
        <fullName evidence="1">Uncharacterized protein</fullName>
    </submittedName>
</protein>
<name>A0A154PPD8_DUFNO</name>
<proteinExistence type="predicted"/>
<dbReference type="Proteomes" id="UP000076502">
    <property type="component" value="Unassembled WGS sequence"/>
</dbReference>